<feature type="binding site" evidence="11">
    <location>
        <position position="128"/>
    </location>
    <ligand>
        <name>ATP</name>
        <dbReference type="ChEBI" id="CHEBI:30616"/>
    </ligand>
</feature>
<evidence type="ECO:0000256" key="6">
    <source>
        <dbReference type="ARBA" id="ARBA00023016"/>
    </source>
</evidence>
<dbReference type="HOGENOM" id="CLU_006684_3_0_0"/>
<evidence type="ECO:0000313" key="13">
    <source>
        <dbReference type="EMBL" id="ADR18060.1"/>
    </source>
</evidence>
<feature type="domain" description="Histidine kinase/HSP90-like ATPase" evidence="12">
    <location>
        <begin position="62"/>
        <end position="218"/>
    </location>
</feature>
<evidence type="ECO:0000256" key="11">
    <source>
        <dbReference type="PIRSR" id="PIRSR002583-1"/>
    </source>
</evidence>
<evidence type="ECO:0000256" key="4">
    <source>
        <dbReference type="ARBA" id="ARBA00022741"/>
    </source>
</evidence>
<evidence type="ECO:0000313" key="14">
    <source>
        <dbReference type="Proteomes" id="UP000007039"/>
    </source>
</evidence>
<sequence>MWLRGAKNGVTAVLLPLQKNINLLFYSFGKDRSEVLAIMERFEFKAEVKELLNLVINSLYSHKEIFLRELISNASDAIDKARYLSLTNTELNLAGTEWKIQIVPDKDAKTLKVIDNGVGMNREEAINNLGTIAKSGTKDFIETLKKAKETGDINLIGQFGVGFYSAFMVAEKIEVISKKIGEEKAIKWRSTANGSFEIEDAEKEGYGTTVILYIKEEDKEFLDEWRIKQIVKKYSDYIGYPIVLSTTKDGKVKEETLNSMQAIWLKSKSEIKPEEYNEFYKHISHDFNDPLETIHYKVEGTNEFTALLFIPSKKPFDIYYKSPKFGPALYVNKVQIMDACEDLVPPYLRFVKGVVDSSDLPLNVSREMLQNNRQVANINKNITKKVLDTLKGMKKNDPEKYKKFFVEFGNVLKEGIHTDFERREEIASLMIFNTLNNRDKMIDLDTYVENFKDGQEEIYYIVGRSVEELINSPQLEYFKTKGIDVILFTGEFDEIIIGGLFEYKGKKLKSVTKGDIKIKDDDVKDIKEKEESYRPLLDRIKEDLKEDLQDVKASARLTDSLCCLVMDENAMDESMRRLFESMGQEVPKSKKILELNLNHPVMKKLKDLYDIDPKSSKIKEIANMIFDIALISDGEKPKDPSAFSRKIADLMMNLI</sequence>
<comment type="subunit">
    <text evidence="10">Homodimer.</text>
</comment>
<dbReference type="SUPFAM" id="SSF55874">
    <property type="entry name" value="ATPase domain of HSP90 chaperone/DNA topoisomerase II/histidine kinase"/>
    <property type="match status" value="1"/>
</dbReference>
<comment type="function">
    <text evidence="8 10">Molecular chaperone. Has ATPase activity.</text>
</comment>
<protein>
    <recommendedName>
        <fullName evidence="9 10">Chaperone protein HtpG</fullName>
    </recommendedName>
    <alternativeName>
        <fullName evidence="10">Heat shock protein HtpG</fullName>
    </alternativeName>
    <alternativeName>
        <fullName evidence="10">High temperature protein G</fullName>
    </alternativeName>
</protein>
<feature type="region of interest" description="A; substrate-binding" evidence="10">
    <location>
        <begin position="1"/>
        <end position="366"/>
    </location>
</feature>
<reference key="1">
    <citation type="submission" date="2010-11" db="EMBL/GenBank/DDBJ databases">
        <title>The complete genome of chromosome of Calditerrivibrio nitroreducens DSM 19672.</title>
        <authorList>
            <consortium name="US DOE Joint Genome Institute (JGI-PGF)"/>
            <person name="Lucas S."/>
            <person name="Copeland A."/>
            <person name="Lapidus A."/>
            <person name="Bruce D."/>
            <person name="Goodwin L."/>
            <person name="Pitluck S."/>
            <person name="Kyrpides N."/>
            <person name="Mavromatis K."/>
            <person name="Ivanova N."/>
            <person name="Mikhailova N."/>
            <person name="Zeytun A."/>
            <person name="Brettin T."/>
            <person name="Detter J.C."/>
            <person name="Tapia R."/>
            <person name="Han C."/>
            <person name="Land M."/>
            <person name="Hauser L."/>
            <person name="Markowitz V."/>
            <person name="Cheng J.-F."/>
            <person name="Hugenholtz P."/>
            <person name="Woyke T."/>
            <person name="Wu D."/>
            <person name="Spring S."/>
            <person name="Schroeder M."/>
            <person name="Brambilla E."/>
            <person name="Klenk H.-P."/>
            <person name="Eisen J.A."/>
        </authorList>
    </citation>
    <scope>NUCLEOTIDE SEQUENCE [LARGE SCALE GENOMIC DNA]</scope>
    <source>
        <strain>DSM 19672</strain>
    </source>
</reference>
<dbReference type="PRINTS" id="PR00775">
    <property type="entry name" value="HEATSHOCK90"/>
</dbReference>
<dbReference type="GO" id="GO:0051082">
    <property type="term" value="F:unfolded protein binding"/>
    <property type="evidence" value="ECO:0007669"/>
    <property type="project" value="UniProtKB-UniRule"/>
</dbReference>
<keyword evidence="6 10" id="KW-0346">Stress response</keyword>
<dbReference type="SUPFAM" id="SSF110942">
    <property type="entry name" value="HSP90 C-terminal domain"/>
    <property type="match status" value="1"/>
</dbReference>
<accession>E4TIV5</accession>
<name>E4TIV5_CALNY</name>
<feature type="region of interest" description="C" evidence="10">
    <location>
        <begin position="578"/>
        <end position="655"/>
    </location>
</feature>
<dbReference type="SMART" id="SM00387">
    <property type="entry name" value="HATPase_c"/>
    <property type="match status" value="1"/>
</dbReference>
<feature type="binding site" evidence="11">
    <location>
        <position position="120"/>
    </location>
    <ligand>
        <name>ATP</name>
        <dbReference type="ChEBI" id="CHEBI:30616"/>
    </ligand>
</feature>
<evidence type="ECO:0000256" key="8">
    <source>
        <dbReference type="ARBA" id="ARBA00058590"/>
    </source>
</evidence>
<dbReference type="AlphaFoldDB" id="E4TIV5"/>
<keyword evidence="3 10" id="KW-0963">Cytoplasm</keyword>
<dbReference type="InterPro" id="IPR020568">
    <property type="entry name" value="Ribosomal_Su5_D2-typ_SF"/>
</dbReference>
<dbReference type="PROSITE" id="PS00298">
    <property type="entry name" value="HSP90"/>
    <property type="match status" value="1"/>
</dbReference>
<evidence type="ECO:0000256" key="10">
    <source>
        <dbReference type="HAMAP-Rule" id="MF_00505"/>
    </source>
</evidence>
<dbReference type="HAMAP" id="MF_00505">
    <property type="entry name" value="HSP90"/>
    <property type="match status" value="1"/>
</dbReference>
<feature type="binding site" evidence="11">
    <location>
        <begin position="135"/>
        <end position="136"/>
    </location>
    <ligand>
        <name>ATP</name>
        <dbReference type="ChEBI" id="CHEBI:30616"/>
    </ligand>
</feature>
<evidence type="ECO:0000256" key="5">
    <source>
        <dbReference type="ARBA" id="ARBA00022840"/>
    </source>
</evidence>
<dbReference type="GO" id="GO:0005524">
    <property type="term" value="F:ATP binding"/>
    <property type="evidence" value="ECO:0007669"/>
    <property type="project" value="UniProtKB-UniRule"/>
</dbReference>
<dbReference type="CDD" id="cd16927">
    <property type="entry name" value="HATPase_Hsp90-like"/>
    <property type="match status" value="1"/>
</dbReference>
<feature type="binding site" evidence="11">
    <location>
        <position position="73"/>
    </location>
    <ligand>
        <name>ATP</name>
        <dbReference type="ChEBI" id="CHEBI:30616"/>
    </ligand>
</feature>
<dbReference type="Gene3D" id="3.30.230.80">
    <property type="match status" value="1"/>
</dbReference>
<feature type="binding site" evidence="11">
    <location>
        <begin position="158"/>
        <end position="163"/>
    </location>
    <ligand>
        <name>ATP</name>
        <dbReference type="ChEBI" id="CHEBI:30616"/>
    </ligand>
</feature>
<feature type="binding site" evidence="11">
    <location>
        <position position="208"/>
    </location>
    <ligand>
        <name>ATP</name>
        <dbReference type="ChEBI" id="CHEBI:30616"/>
    </ligand>
</feature>
<proteinExistence type="inferred from homology"/>
<dbReference type="FunFam" id="3.30.230.80:FF:000002">
    <property type="entry name" value="Molecular chaperone HtpG"/>
    <property type="match status" value="1"/>
</dbReference>
<dbReference type="Gene3D" id="1.20.120.790">
    <property type="entry name" value="Heat shock protein 90, C-terminal domain"/>
    <property type="match status" value="1"/>
</dbReference>
<feature type="binding site" evidence="11">
    <location>
        <position position="115"/>
    </location>
    <ligand>
        <name>ATP</name>
        <dbReference type="ChEBI" id="CHEBI:30616"/>
    </ligand>
</feature>
<keyword evidence="14" id="KW-1185">Reference proteome</keyword>
<comment type="subcellular location">
    <subcellularLocation>
        <location evidence="1 10">Cytoplasm</location>
    </subcellularLocation>
</comment>
<evidence type="ECO:0000259" key="12">
    <source>
        <dbReference type="SMART" id="SM00387"/>
    </source>
</evidence>
<comment type="caution">
    <text evidence="10">Lacks conserved residue(s) required for the propagation of feature annotation.</text>
</comment>
<dbReference type="EMBL" id="CP002347">
    <property type="protein sequence ID" value="ADR18060.1"/>
    <property type="molecule type" value="Genomic_DNA"/>
</dbReference>
<dbReference type="GO" id="GO:0016887">
    <property type="term" value="F:ATP hydrolysis activity"/>
    <property type="evidence" value="ECO:0007669"/>
    <property type="project" value="InterPro"/>
</dbReference>
<comment type="similarity">
    <text evidence="2 10">Belongs to the heat shock protein 90 family.</text>
</comment>
<keyword evidence="7 10" id="KW-0143">Chaperone</keyword>
<dbReference type="NCBIfam" id="NF003555">
    <property type="entry name" value="PRK05218.1"/>
    <property type="match status" value="1"/>
</dbReference>
<dbReference type="Gene3D" id="3.30.565.10">
    <property type="entry name" value="Histidine kinase-like ATPase, C-terminal domain"/>
    <property type="match status" value="1"/>
</dbReference>
<keyword evidence="4 10" id="KW-0547">Nucleotide-binding</keyword>
<evidence type="ECO:0000256" key="1">
    <source>
        <dbReference type="ARBA" id="ARBA00004496"/>
    </source>
</evidence>
<organism evidence="13 14">
    <name type="scientific">Calditerrivibrio nitroreducens (strain DSM 19672 / NBRC 101217 / Yu37-1)</name>
    <dbReference type="NCBI Taxonomy" id="768670"/>
    <lineage>
        <taxon>Bacteria</taxon>
        <taxon>Pseudomonadati</taxon>
        <taxon>Deferribacterota</taxon>
        <taxon>Deferribacteres</taxon>
        <taxon>Deferribacterales</taxon>
        <taxon>Calditerrivibrionaceae</taxon>
    </lineage>
</organism>
<evidence type="ECO:0000256" key="2">
    <source>
        <dbReference type="ARBA" id="ARBA00008239"/>
    </source>
</evidence>
<dbReference type="InterPro" id="IPR036890">
    <property type="entry name" value="HATPase_C_sf"/>
</dbReference>
<dbReference type="STRING" id="768670.Calni_0147"/>
<dbReference type="FunFam" id="3.30.565.10:FF:000009">
    <property type="entry name" value="Molecular chaperone HtpG"/>
    <property type="match status" value="1"/>
</dbReference>
<dbReference type="InterPro" id="IPR037196">
    <property type="entry name" value="HSP90_C"/>
</dbReference>
<dbReference type="InterPro" id="IPR003594">
    <property type="entry name" value="HATPase_dom"/>
</dbReference>
<keyword evidence="5 10" id="KW-0067">ATP-binding</keyword>
<feature type="binding site" evidence="11">
    <location>
        <position position="366"/>
    </location>
    <ligand>
        <name>ATP</name>
        <dbReference type="ChEBI" id="CHEBI:30616"/>
    </ligand>
</feature>
<dbReference type="eggNOG" id="COG0326">
    <property type="taxonomic scope" value="Bacteria"/>
</dbReference>
<dbReference type="PIRSF" id="PIRSF002583">
    <property type="entry name" value="Hsp90"/>
    <property type="match status" value="1"/>
</dbReference>
<feature type="binding site" evidence="11">
    <location>
        <position position="69"/>
    </location>
    <ligand>
        <name>ATP</name>
        <dbReference type="ChEBI" id="CHEBI:30616"/>
    </ligand>
</feature>
<dbReference type="InterPro" id="IPR019805">
    <property type="entry name" value="Heat_shock_protein_90_CS"/>
</dbReference>
<dbReference type="GO" id="GO:0005737">
    <property type="term" value="C:cytoplasm"/>
    <property type="evidence" value="ECO:0007669"/>
    <property type="project" value="UniProtKB-SubCell"/>
</dbReference>
<dbReference type="GO" id="GO:0140662">
    <property type="term" value="F:ATP-dependent protein folding chaperone"/>
    <property type="evidence" value="ECO:0007669"/>
    <property type="project" value="InterPro"/>
</dbReference>
<dbReference type="InterPro" id="IPR001404">
    <property type="entry name" value="Hsp90_fam"/>
</dbReference>
<evidence type="ECO:0000256" key="3">
    <source>
        <dbReference type="ARBA" id="ARBA00022490"/>
    </source>
</evidence>
<feature type="binding site" evidence="11">
    <location>
        <position position="134"/>
    </location>
    <ligand>
        <name>ATP</name>
        <dbReference type="ChEBI" id="CHEBI:30616"/>
    </ligand>
</feature>
<evidence type="ECO:0000256" key="9">
    <source>
        <dbReference type="ARBA" id="ARBA00070675"/>
    </source>
</evidence>
<dbReference type="Pfam" id="PF00183">
    <property type="entry name" value="HSP90"/>
    <property type="match status" value="1"/>
</dbReference>
<dbReference type="PANTHER" id="PTHR11528">
    <property type="entry name" value="HEAT SHOCK PROTEIN 90 FAMILY MEMBER"/>
    <property type="match status" value="1"/>
</dbReference>
<dbReference type="KEGG" id="cni:Calni_0147"/>
<dbReference type="SUPFAM" id="SSF54211">
    <property type="entry name" value="Ribosomal protein S5 domain 2-like"/>
    <property type="match status" value="1"/>
</dbReference>
<reference evidence="13 14" key="2">
    <citation type="journal article" date="2011" name="Stand. Genomic Sci.">
        <title>Complete genome sequence of Calditerrivibrio nitroreducens type strain (Yu37-1).</title>
        <authorList>
            <person name="Pitluck S."/>
            <person name="Sikorski J."/>
            <person name="Zeytun A."/>
            <person name="Lapidus A."/>
            <person name="Nolan M."/>
            <person name="Lucas S."/>
            <person name="Hammon N."/>
            <person name="Deshpande S."/>
            <person name="Cheng J.F."/>
            <person name="Tapia R."/>
            <person name="Han C."/>
            <person name="Goodwin L."/>
            <person name="Liolios K."/>
            <person name="Pagani I."/>
            <person name="Ivanova N."/>
            <person name="Mavromatis K."/>
            <person name="Pati A."/>
            <person name="Chen A."/>
            <person name="Palaniappan K."/>
            <person name="Hauser L."/>
            <person name="Chang Y.J."/>
            <person name="Jeffries C.D."/>
            <person name="Detter J.C."/>
            <person name="Brambilla E."/>
            <person name="Djao O.D."/>
            <person name="Rohde M."/>
            <person name="Spring S."/>
            <person name="Goker M."/>
            <person name="Woyke T."/>
            <person name="Bristow J."/>
            <person name="Eisen J.A."/>
            <person name="Markowitz V."/>
            <person name="Hugenholtz P."/>
            <person name="Kyrpides N.C."/>
            <person name="Klenk H.P."/>
            <person name="Land M."/>
        </authorList>
    </citation>
    <scope>NUCLEOTIDE SEQUENCE [LARGE SCALE GENOMIC DNA]</scope>
    <source>
        <strain evidence="14">DSM 19672 / NBRC 101217 / Yu37-1</strain>
    </source>
</reference>
<gene>
    <name evidence="10" type="primary">htpG</name>
    <name evidence="13" type="ordered locus">Calni_0147</name>
</gene>
<evidence type="ECO:0000256" key="7">
    <source>
        <dbReference type="ARBA" id="ARBA00023186"/>
    </source>
</evidence>
<dbReference type="Pfam" id="PF13589">
    <property type="entry name" value="HATPase_c_3"/>
    <property type="match status" value="1"/>
</dbReference>
<dbReference type="InterPro" id="IPR020575">
    <property type="entry name" value="Hsp90_N"/>
</dbReference>
<dbReference type="Gene3D" id="3.40.50.11260">
    <property type="match status" value="1"/>
</dbReference>
<dbReference type="Proteomes" id="UP000007039">
    <property type="component" value="Chromosome"/>
</dbReference>